<feature type="compositionally biased region" description="Polar residues" evidence="1">
    <location>
        <begin position="158"/>
        <end position="178"/>
    </location>
</feature>
<evidence type="ECO:0000256" key="1">
    <source>
        <dbReference type="SAM" id="MobiDB-lite"/>
    </source>
</evidence>
<keyword evidence="3" id="KW-1185">Reference proteome</keyword>
<evidence type="ECO:0000313" key="3">
    <source>
        <dbReference type="Proteomes" id="UP000764110"/>
    </source>
</evidence>
<feature type="region of interest" description="Disordered" evidence="1">
    <location>
        <begin position="381"/>
        <end position="406"/>
    </location>
</feature>
<feature type="region of interest" description="Disordered" evidence="1">
    <location>
        <begin position="284"/>
        <end position="303"/>
    </location>
</feature>
<feature type="compositionally biased region" description="Polar residues" evidence="1">
    <location>
        <begin position="240"/>
        <end position="249"/>
    </location>
</feature>
<accession>A0A9P8SAC3</accession>
<gene>
    <name evidence="2" type="ORF">MHUMG1_01629</name>
</gene>
<dbReference type="EMBL" id="JACEFI010000002">
    <property type="protein sequence ID" value="KAH0600631.1"/>
    <property type="molecule type" value="Genomic_DNA"/>
</dbReference>
<dbReference type="AlphaFoldDB" id="A0A9P8SAC3"/>
<protein>
    <submittedName>
        <fullName evidence="2">Uncharacterized protein</fullName>
    </submittedName>
</protein>
<evidence type="ECO:0000313" key="2">
    <source>
        <dbReference type="EMBL" id="KAH0600631.1"/>
    </source>
</evidence>
<proteinExistence type="predicted"/>
<organism evidence="2 3">
    <name type="scientific">Metarhizium humberi</name>
    <dbReference type="NCBI Taxonomy" id="2596975"/>
    <lineage>
        <taxon>Eukaryota</taxon>
        <taxon>Fungi</taxon>
        <taxon>Dikarya</taxon>
        <taxon>Ascomycota</taxon>
        <taxon>Pezizomycotina</taxon>
        <taxon>Sordariomycetes</taxon>
        <taxon>Hypocreomycetidae</taxon>
        <taxon>Hypocreales</taxon>
        <taxon>Clavicipitaceae</taxon>
        <taxon>Metarhizium</taxon>
    </lineage>
</organism>
<reference evidence="2 3" key="1">
    <citation type="submission" date="2020-07" db="EMBL/GenBank/DDBJ databases">
        <title>Metarhizium humberi genome.</title>
        <authorList>
            <person name="Lysoe E."/>
        </authorList>
    </citation>
    <scope>NUCLEOTIDE SEQUENCE [LARGE SCALE GENOMIC DNA]</scope>
    <source>
        <strain evidence="2 3">ESALQ1638</strain>
    </source>
</reference>
<feature type="region of interest" description="Disordered" evidence="1">
    <location>
        <begin position="327"/>
        <end position="352"/>
    </location>
</feature>
<comment type="caution">
    <text evidence="2">The sequence shown here is derived from an EMBL/GenBank/DDBJ whole genome shotgun (WGS) entry which is preliminary data.</text>
</comment>
<feature type="compositionally biased region" description="Basic residues" evidence="1">
    <location>
        <begin position="285"/>
        <end position="296"/>
    </location>
</feature>
<feature type="compositionally biased region" description="Basic and acidic residues" evidence="1">
    <location>
        <begin position="342"/>
        <end position="352"/>
    </location>
</feature>
<name>A0A9P8SAC3_9HYPO</name>
<dbReference type="Proteomes" id="UP000764110">
    <property type="component" value="Unassembled WGS sequence"/>
</dbReference>
<feature type="compositionally biased region" description="Low complexity" evidence="1">
    <location>
        <begin position="212"/>
        <end position="234"/>
    </location>
</feature>
<sequence length="406" mass="45018">MSLTTMRPSRTTTQRIFGHFRIPRAATMAAFTVHRTRTSINSAMSFSFRERTVLLFLCTMPVLHTIRELRVAIWCRSPPFCTLLTGLVPVTFDGAIENDAACLGPKTVYGLGLAAALAAASASSSSGSLIAIVMSSRQVNRLDSSRLSDRHHDYYASERQSGRSAMSKVPDQQNIPQGLNESYYRETAAALGMPMDDGSRSHSVPPPTSAVVRYPRSPSISSSRSSSRSYCSVSRDNEHSPGSVNQTRGIIQSNFSQTRAGIGAGIVGAVIGGLVAKQASEAAFRHKQKQTGRPRRHSSETIPRMASTVLGAVAGALGANAVTHRWEDARERNRSQQLTGGERYDREDDTTHYDTGRLQDWNHANGKGYLSDAHDYHHVYRRERQQDDHHSRRRRIEESQLYHYRD</sequence>
<feature type="region of interest" description="Disordered" evidence="1">
    <location>
        <begin position="150"/>
        <end position="178"/>
    </location>
</feature>
<feature type="region of interest" description="Disordered" evidence="1">
    <location>
        <begin position="193"/>
        <end position="249"/>
    </location>
</feature>